<keyword evidence="1 2" id="KW-0732">Signal</keyword>
<dbReference type="AlphaFoldDB" id="Q12IY2"/>
<keyword evidence="4" id="KW-1185">Reference proteome</keyword>
<dbReference type="Pfam" id="PF13517">
    <property type="entry name" value="FG-GAP_3"/>
    <property type="match status" value="2"/>
</dbReference>
<gene>
    <name evidence="3" type="ordered locus">Sden_3318</name>
</gene>
<evidence type="ECO:0000313" key="3">
    <source>
        <dbReference type="EMBL" id="ABE56594.1"/>
    </source>
</evidence>
<dbReference type="PANTHER" id="PTHR44103">
    <property type="entry name" value="PROPROTEIN CONVERTASE P"/>
    <property type="match status" value="1"/>
</dbReference>
<dbReference type="SUPFAM" id="SSF69318">
    <property type="entry name" value="Integrin alpha N-terminal domain"/>
    <property type="match status" value="1"/>
</dbReference>
<dbReference type="PANTHER" id="PTHR44103:SF1">
    <property type="entry name" value="PROPROTEIN CONVERTASE P"/>
    <property type="match status" value="1"/>
</dbReference>
<dbReference type="HOGENOM" id="CLU_590374_0_0_6"/>
<dbReference type="RefSeq" id="WP_011497738.1">
    <property type="nucleotide sequence ID" value="NC_007954.1"/>
</dbReference>
<dbReference type="InterPro" id="IPR028994">
    <property type="entry name" value="Integrin_alpha_N"/>
</dbReference>
<dbReference type="KEGG" id="sdn:Sden_3318"/>
<reference evidence="3 4" key="1">
    <citation type="submission" date="2006-03" db="EMBL/GenBank/DDBJ databases">
        <title>Complete sequence of Shewanella denitrificans OS217.</title>
        <authorList>
            <consortium name="US DOE Joint Genome Institute"/>
            <person name="Copeland A."/>
            <person name="Lucas S."/>
            <person name="Lapidus A."/>
            <person name="Barry K."/>
            <person name="Detter J.C."/>
            <person name="Glavina del Rio T."/>
            <person name="Hammon N."/>
            <person name="Israni S."/>
            <person name="Dalin E."/>
            <person name="Tice H."/>
            <person name="Pitluck S."/>
            <person name="Brettin T."/>
            <person name="Bruce D."/>
            <person name="Han C."/>
            <person name="Tapia R."/>
            <person name="Gilna P."/>
            <person name="Kiss H."/>
            <person name="Schmutz J."/>
            <person name="Larimer F."/>
            <person name="Land M."/>
            <person name="Hauser L."/>
            <person name="Kyrpides N."/>
            <person name="Lykidis A."/>
            <person name="Richardson P."/>
        </authorList>
    </citation>
    <scope>NUCLEOTIDE SEQUENCE [LARGE SCALE GENOMIC DNA]</scope>
    <source>
        <strain evidence="4">OS217 / ATCC BAA-1090 / DSM 15013</strain>
    </source>
</reference>
<dbReference type="STRING" id="318161.Sden_3318"/>
<protein>
    <submittedName>
        <fullName evidence="3">Integrins alpha chain</fullName>
    </submittedName>
</protein>
<evidence type="ECO:0000256" key="2">
    <source>
        <dbReference type="SAM" id="SignalP"/>
    </source>
</evidence>
<proteinExistence type="predicted"/>
<accession>Q12IY2</accession>
<feature type="signal peptide" evidence="2">
    <location>
        <begin position="1"/>
        <end position="29"/>
    </location>
</feature>
<dbReference type="EMBL" id="CP000302">
    <property type="protein sequence ID" value="ABE56594.1"/>
    <property type="molecule type" value="Genomic_DNA"/>
</dbReference>
<name>Q12IY2_SHEDO</name>
<keyword evidence="3" id="KW-0401">Integrin</keyword>
<feature type="chain" id="PRO_5004181446" evidence="2">
    <location>
        <begin position="30"/>
        <end position="456"/>
    </location>
</feature>
<sequence>MDFTMIKNKAKLFFLISLMASSLSTASVADIISIEIGGKGTINASEASITCDVNCIIENDLPLNTLIATPKDNGSFYGWTGQMCDFGDQLIVNETESIITRTTGGSKTLVSADINGDGFIDLASIQLFNGKVTTLINDGSGEFKQHVVVTNLNYPTALAFYDWDNDGDQDLAVAEFGSSKIKLFYNNGNGGMEFNRDIIIEGVMPYSISITDINSDKQPDLIISSFTADTSGDLFQLVNSIKNENTSLYVNDNNNFTVMNKLSDTAAMTLDSYLQEDSEKLIVVAAEIIKGDVALYTIDKKDVIRTLVDSVGASYGVAFGDVDNNGLIDILASYYRPSILGLYYNQGNNTFSAMHTITRKTEGLTATSIADFNNDGYDDLATGEFNSDKFYYFPTKSYKDCIIEKGSNISLMATFSQASQPQEVIVPNSESASGGSISLFILLSILSCMFIRVRYT</sequence>
<evidence type="ECO:0000313" key="4">
    <source>
        <dbReference type="Proteomes" id="UP000001982"/>
    </source>
</evidence>
<organism evidence="3 4">
    <name type="scientific">Shewanella denitrificans (strain OS217 / ATCC BAA-1090 / DSM 15013)</name>
    <dbReference type="NCBI Taxonomy" id="318161"/>
    <lineage>
        <taxon>Bacteria</taxon>
        <taxon>Pseudomonadati</taxon>
        <taxon>Pseudomonadota</taxon>
        <taxon>Gammaproteobacteria</taxon>
        <taxon>Alteromonadales</taxon>
        <taxon>Shewanellaceae</taxon>
        <taxon>Shewanella</taxon>
    </lineage>
</organism>
<dbReference type="InterPro" id="IPR013517">
    <property type="entry name" value="FG-GAP"/>
</dbReference>
<evidence type="ECO:0000256" key="1">
    <source>
        <dbReference type="ARBA" id="ARBA00022729"/>
    </source>
</evidence>
<dbReference type="Proteomes" id="UP000001982">
    <property type="component" value="Chromosome"/>
</dbReference>
<dbReference type="GO" id="GO:0007229">
    <property type="term" value="P:integrin-mediated signaling pathway"/>
    <property type="evidence" value="ECO:0007669"/>
    <property type="project" value="UniProtKB-KW"/>
</dbReference>
<dbReference type="eggNOG" id="COG2706">
    <property type="taxonomic scope" value="Bacteria"/>
</dbReference>
<dbReference type="Gene3D" id="2.130.10.130">
    <property type="entry name" value="Integrin alpha, N-terminal"/>
    <property type="match status" value="2"/>
</dbReference>